<dbReference type="Proteomes" id="UP000191522">
    <property type="component" value="Unassembled WGS sequence"/>
</dbReference>
<evidence type="ECO:0000313" key="3">
    <source>
        <dbReference type="Proteomes" id="UP000191522"/>
    </source>
</evidence>
<feature type="region of interest" description="Disordered" evidence="1">
    <location>
        <begin position="35"/>
        <end position="125"/>
    </location>
</feature>
<name>A0A1V6PKI5_PENDC</name>
<dbReference type="AlphaFoldDB" id="A0A1V6PKI5"/>
<evidence type="ECO:0000313" key="2">
    <source>
        <dbReference type="EMBL" id="OQD77504.1"/>
    </source>
</evidence>
<protein>
    <submittedName>
        <fullName evidence="2">Uncharacterized protein</fullName>
    </submittedName>
</protein>
<reference evidence="3" key="1">
    <citation type="journal article" date="2017" name="Nat. Microbiol.">
        <title>Global analysis of biosynthetic gene clusters reveals vast potential of secondary metabolite production in Penicillium species.</title>
        <authorList>
            <person name="Nielsen J.C."/>
            <person name="Grijseels S."/>
            <person name="Prigent S."/>
            <person name="Ji B."/>
            <person name="Dainat J."/>
            <person name="Nielsen K.F."/>
            <person name="Frisvad J.C."/>
            <person name="Workman M."/>
            <person name="Nielsen J."/>
        </authorList>
    </citation>
    <scope>NUCLEOTIDE SEQUENCE [LARGE SCALE GENOMIC DNA]</scope>
    <source>
        <strain evidence="3">IBT 11843</strain>
    </source>
</reference>
<sequence length="125" mass="13965">MTSLLRLQPRLLAPSSVAYLSRPIVNLPAQRCYAQGSAQKGGDKDASKQERPASRESPDNPIPSNKAQPTLSHGKQTPVADHEGNLRDDLPADVKKHNEEVEQRYDRPFHQITDEGEVKTAWEEK</sequence>
<keyword evidence="3" id="KW-1185">Reference proteome</keyword>
<dbReference type="OrthoDB" id="5334244at2759"/>
<comment type="caution">
    <text evidence="2">The sequence shown here is derived from an EMBL/GenBank/DDBJ whole genome shotgun (WGS) entry which is preliminary data.</text>
</comment>
<organism evidence="2 3">
    <name type="scientific">Penicillium decumbens</name>
    <dbReference type="NCBI Taxonomy" id="69771"/>
    <lineage>
        <taxon>Eukaryota</taxon>
        <taxon>Fungi</taxon>
        <taxon>Dikarya</taxon>
        <taxon>Ascomycota</taxon>
        <taxon>Pezizomycotina</taxon>
        <taxon>Eurotiomycetes</taxon>
        <taxon>Eurotiomycetidae</taxon>
        <taxon>Eurotiales</taxon>
        <taxon>Aspergillaceae</taxon>
        <taxon>Penicillium</taxon>
    </lineage>
</organism>
<proteinExistence type="predicted"/>
<evidence type="ECO:0000256" key="1">
    <source>
        <dbReference type="SAM" id="MobiDB-lite"/>
    </source>
</evidence>
<feature type="compositionally biased region" description="Basic and acidic residues" evidence="1">
    <location>
        <begin position="80"/>
        <end position="125"/>
    </location>
</feature>
<gene>
    <name evidence="2" type="ORF">PENDEC_c002G03978</name>
</gene>
<accession>A0A1V6PKI5</accession>
<dbReference type="STRING" id="69771.A0A1V6PKI5"/>
<feature type="compositionally biased region" description="Basic and acidic residues" evidence="1">
    <location>
        <begin position="41"/>
        <end position="58"/>
    </location>
</feature>
<feature type="compositionally biased region" description="Polar residues" evidence="1">
    <location>
        <begin position="62"/>
        <end position="75"/>
    </location>
</feature>
<dbReference type="EMBL" id="MDYL01000002">
    <property type="protein sequence ID" value="OQD77504.1"/>
    <property type="molecule type" value="Genomic_DNA"/>
</dbReference>